<keyword evidence="8" id="KW-1185">Reference proteome</keyword>
<proteinExistence type="inferred from homology"/>
<evidence type="ECO:0000259" key="6">
    <source>
        <dbReference type="PROSITE" id="PS50885"/>
    </source>
</evidence>
<evidence type="ECO:0000256" key="2">
    <source>
        <dbReference type="ARBA" id="ARBA00029447"/>
    </source>
</evidence>
<dbReference type="Pfam" id="PF00015">
    <property type="entry name" value="MCPsignal"/>
    <property type="match status" value="1"/>
</dbReference>
<name>A0A3A8NSE7_9BACT</name>
<feature type="transmembrane region" description="Helical" evidence="4">
    <location>
        <begin position="21"/>
        <end position="42"/>
    </location>
</feature>
<dbReference type="PROSITE" id="PS50885">
    <property type="entry name" value="HAMP"/>
    <property type="match status" value="1"/>
</dbReference>
<reference evidence="8" key="1">
    <citation type="submission" date="2018-09" db="EMBL/GenBank/DDBJ databases">
        <authorList>
            <person name="Livingstone P.G."/>
            <person name="Whitworth D.E."/>
        </authorList>
    </citation>
    <scope>NUCLEOTIDE SEQUENCE [LARGE SCALE GENOMIC DNA]</scope>
    <source>
        <strain evidence="8">CA040B</strain>
    </source>
</reference>
<dbReference type="AlphaFoldDB" id="A0A3A8NSE7"/>
<dbReference type="PANTHER" id="PTHR32089">
    <property type="entry name" value="METHYL-ACCEPTING CHEMOTAXIS PROTEIN MCPB"/>
    <property type="match status" value="1"/>
</dbReference>
<dbReference type="EMBL" id="RAWG01000025">
    <property type="protein sequence ID" value="RKH46220.1"/>
    <property type="molecule type" value="Genomic_DNA"/>
</dbReference>
<dbReference type="InterPro" id="IPR029151">
    <property type="entry name" value="Sensor-like_sf"/>
</dbReference>
<comment type="caution">
    <text evidence="7">The sequence shown here is derived from an EMBL/GenBank/DDBJ whole genome shotgun (WGS) entry which is preliminary data.</text>
</comment>
<dbReference type="InterPro" id="IPR003660">
    <property type="entry name" value="HAMP_dom"/>
</dbReference>
<dbReference type="OrthoDB" id="9774644at2"/>
<evidence type="ECO:0000256" key="1">
    <source>
        <dbReference type="ARBA" id="ARBA00023224"/>
    </source>
</evidence>
<evidence type="ECO:0000256" key="4">
    <source>
        <dbReference type="SAM" id="Phobius"/>
    </source>
</evidence>
<sequence length="540" mass="57268">MSGPGKARVLLRNLLSLRFGLAAKLMSLSAGVTLLVCLTLMLQASSRLTTTMRNAFTANGEALALSLASAAEQSVGGNIALLQSAIDSGQTLANVRYIYIEESDGSVVAHTFVPTFPVGIERINPVALGELSDGKRVKVNPELEFTAYGDEIRAIDVAAPISGGALGTVHVGMDLDAIAAEVASLRWALLLWAGVILLLGVLLSYFAYTLMLLRPLRHLAHVTGRIVESNDLAQVVTVTSRDELGQLAGSFSKMVEKLRQFQSSLRGSVGVLKDSASRLDADTSEQSAMINRQAAALQQTRVTIEEISQTSRMASGRAKSILEVAERADEVVRTGEDALQQTLGGLNEIQGVVQQMARMITQLGERTAQIHGIAETVRQLGAQSNMLAINAAIEAARAGESGRSFGVVAREIRALADQSMRETHRVTAILSEVGDTVAQAVKNSENGALRLQVGLSQVAVSGDKLRELSGILTESTSGVRQIAAAVNQQSLGVDEIFTALKSLDAMMLETTPRVASTQKAASALKDLSVNVSELVSHYNA</sequence>
<dbReference type="GO" id="GO:0016020">
    <property type="term" value="C:membrane"/>
    <property type="evidence" value="ECO:0007669"/>
    <property type="project" value="InterPro"/>
</dbReference>
<evidence type="ECO:0000313" key="7">
    <source>
        <dbReference type="EMBL" id="RKH46220.1"/>
    </source>
</evidence>
<evidence type="ECO:0000256" key="3">
    <source>
        <dbReference type="PROSITE-ProRule" id="PRU00284"/>
    </source>
</evidence>
<keyword evidence="1 3" id="KW-0807">Transducer</keyword>
<dbReference type="InterPro" id="IPR004089">
    <property type="entry name" value="MCPsignal_dom"/>
</dbReference>
<evidence type="ECO:0000259" key="5">
    <source>
        <dbReference type="PROSITE" id="PS50111"/>
    </source>
</evidence>
<dbReference type="PANTHER" id="PTHR32089:SF112">
    <property type="entry name" value="LYSOZYME-LIKE PROTEIN-RELATED"/>
    <property type="match status" value="1"/>
</dbReference>
<dbReference type="Pfam" id="PF00672">
    <property type="entry name" value="HAMP"/>
    <property type="match status" value="1"/>
</dbReference>
<dbReference type="CDD" id="cd06225">
    <property type="entry name" value="HAMP"/>
    <property type="match status" value="1"/>
</dbReference>
<organism evidence="7 8">
    <name type="scientific">Corallococcus sicarius</name>
    <dbReference type="NCBI Taxonomy" id="2316726"/>
    <lineage>
        <taxon>Bacteria</taxon>
        <taxon>Pseudomonadati</taxon>
        <taxon>Myxococcota</taxon>
        <taxon>Myxococcia</taxon>
        <taxon>Myxococcales</taxon>
        <taxon>Cystobacterineae</taxon>
        <taxon>Myxococcaceae</taxon>
        <taxon>Corallococcus</taxon>
    </lineage>
</organism>
<keyword evidence="4" id="KW-0812">Transmembrane</keyword>
<dbReference type="PROSITE" id="PS50111">
    <property type="entry name" value="CHEMOTAXIS_TRANSDUC_2"/>
    <property type="match status" value="1"/>
</dbReference>
<evidence type="ECO:0000313" key="8">
    <source>
        <dbReference type="Proteomes" id="UP000273405"/>
    </source>
</evidence>
<feature type="domain" description="Methyl-accepting transducer" evidence="5">
    <location>
        <begin position="268"/>
        <end position="504"/>
    </location>
</feature>
<dbReference type="Proteomes" id="UP000273405">
    <property type="component" value="Unassembled WGS sequence"/>
</dbReference>
<protein>
    <submittedName>
        <fullName evidence="7">Methyl-accepting chemotaxis protein</fullName>
    </submittedName>
</protein>
<accession>A0A3A8NSE7</accession>
<dbReference type="RefSeq" id="WP_120624295.1">
    <property type="nucleotide sequence ID" value="NZ_RAWG01000025.1"/>
</dbReference>
<keyword evidence="4" id="KW-0472">Membrane</keyword>
<feature type="transmembrane region" description="Helical" evidence="4">
    <location>
        <begin position="187"/>
        <end position="208"/>
    </location>
</feature>
<dbReference type="Gene3D" id="1.10.287.950">
    <property type="entry name" value="Methyl-accepting chemotaxis protein"/>
    <property type="match status" value="1"/>
</dbReference>
<feature type="domain" description="HAMP" evidence="6">
    <location>
        <begin position="210"/>
        <end position="263"/>
    </location>
</feature>
<dbReference type="SUPFAM" id="SSF58104">
    <property type="entry name" value="Methyl-accepting chemotaxis protein (MCP) signaling domain"/>
    <property type="match status" value="1"/>
</dbReference>
<comment type="similarity">
    <text evidence="2">Belongs to the methyl-accepting chemotaxis (MCP) protein family.</text>
</comment>
<dbReference type="SMART" id="SM00283">
    <property type="entry name" value="MA"/>
    <property type="match status" value="1"/>
</dbReference>
<dbReference type="GO" id="GO:0007165">
    <property type="term" value="P:signal transduction"/>
    <property type="evidence" value="ECO:0007669"/>
    <property type="project" value="UniProtKB-KW"/>
</dbReference>
<dbReference type="Gene3D" id="6.10.340.10">
    <property type="match status" value="1"/>
</dbReference>
<dbReference type="SUPFAM" id="SSF103190">
    <property type="entry name" value="Sensory domain-like"/>
    <property type="match status" value="1"/>
</dbReference>
<gene>
    <name evidence="7" type="ORF">D7X12_05980</name>
</gene>
<keyword evidence="4" id="KW-1133">Transmembrane helix</keyword>
<dbReference type="SMART" id="SM00304">
    <property type="entry name" value="HAMP"/>
    <property type="match status" value="1"/>
</dbReference>